<proteinExistence type="predicted"/>
<name>A0A371H4U3_MUCPR</name>
<organism evidence="1 2">
    <name type="scientific">Mucuna pruriens</name>
    <name type="common">Velvet bean</name>
    <name type="synonym">Dolichos pruriens</name>
    <dbReference type="NCBI Taxonomy" id="157652"/>
    <lineage>
        <taxon>Eukaryota</taxon>
        <taxon>Viridiplantae</taxon>
        <taxon>Streptophyta</taxon>
        <taxon>Embryophyta</taxon>
        <taxon>Tracheophyta</taxon>
        <taxon>Spermatophyta</taxon>
        <taxon>Magnoliopsida</taxon>
        <taxon>eudicotyledons</taxon>
        <taxon>Gunneridae</taxon>
        <taxon>Pentapetalae</taxon>
        <taxon>rosids</taxon>
        <taxon>fabids</taxon>
        <taxon>Fabales</taxon>
        <taxon>Fabaceae</taxon>
        <taxon>Papilionoideae</taxon>
        <taxon>50 kb inversion clade</taxon>
        <taxon>NPAAA clade</taxon>
        <taxon>indigoferoid/millettioid clade</taxon>
        <taxon>Phaseoleae</taxon>
        <taxon>Mucuna</taxon>
    </lineage>
</organism>
<evidence type="ECO:0000313" key="2">
    <source>
        <dbReference type="Proteomes" id="UP000257109"/>
    </source>
</evidence>
<keyword evidence="2" id="KW-1185">Reference proteome</keyword>
<dbReference type="Proteomes" id="UP000257109">
    <property type="component" value="Unassembled WGS sequence"/>
</dbReference>
<reference evidence="1" key="1">
    <citation type="submission" date="2018-05" db="EMBL/GenBank/DDBJ databases">
        <title>Draft genome of Mucuna pruriens seed.</title>
        <authorList>
            <person name="Nnadi N.E."/>
            <person name="Vos R."/>
            <person name="Hasami M.H."/>
            <person name="Devisetty U.K."/>
            <person name="Aguiy J.C."/>
        </authorList>
    </citation>
    <scope>NUCLEOTIDE SEQUENCE [LARGE SCALE GENOMIC DNA]</scope>
    <source>
        <strain evidence="1">JCA_2017</strain>
    </source>
</reference>
<feature type="non-terminal residue" evidence="1">
    <location>
        <position position="1"/>
    </location>
</feature>
<dbReference type="OrthoDB" id="1748839at2759"/>
<comment type="caution">
    <text evidence="1">The sequence shown here is derived from an EMBL/GenBank/DDBJ whole genome shotgun (WGS) entry which is preliminary data.</text>
</comment>
<protein>
    <submittedName>
        <fullName evidence="1">Uncharacterized protein</fullName>
    </submittedName>
</protein>
<dbReference type="AlphaFoldDB" id="A0A371H4U3"/>
<gene>
    <name evidence="1" type="ORF">CR513_19396</name>
</gene>
<dbReference type="EMBL" id="QJKJ01003570">
    <property type="protein sequence ID" value="RDX97800.1"/>
    <property type="molecule type" value="Genomic_DNA"/>
</dbReference>
<sequence>MQSLMPHVTSNYNATIPSSPTPLFVEELKPKGGKLFDTLEESKIFYRRYAHNVGFSVLLIRN</sequence>
<evidence type="ECO:0000313" key="1">
    <source>
        <dbReference type="EMBL" id="RDX97800.1"/>
    </source>
</evidence>
<accession>A0A371H4U3</accession>